<dbReference type="EMBL" id="MBAD02001337">
    <property type="protein sequence ID" value="RLN55696.1"/>
    <property type="molecule type" value="Genomic_DNA"/>
</dbReference>
<dbReference type="Pfam" id="PF00249">
    <property type="entry name" value="Myb_DNA-binding"/>
    <property type="match status" value="1"/>
</dbReference>
<dbReference type="PROSITE" id="PS51294">
    <property type="entry name" value="HTH_MYB"/>
    <property type="match status" value="2"/>
</dbReference>
<dbReference type="InterPro" id="IPR051970">
    <property type="entry name" value="TEL2_Regulation"/>
</dbReference>
<proteinExistence type="inferred from homology"/>
<dbReference type="PANTHER" id="PTHR15830:SF10">
    <property type="entry name" value="TELOMERE LENGTH REGULATION PROTEIN TEL2 HOMOLOG"/>
    <property type="match status" value="1"/>
</dbReference>
<feature type="domain" description="Myb-like" evidence="3">
    <location>
        <begin position="651"/>
        <end position="689"/>
    </location>
</feature>
<evidence type="ECO:0000259" key="3">
    <source>
        <dbReference type="PROSITE" id="PS50090"/>
    </source>
</evidence>
<name>A0A3F2RMG6_9STRA</name>
<feature type="region of interest" description="Disordered" evidence="2">
    <location>
        <begin position="269"/>
        <end position="337"/>
    </location>
</feature>
<evidence type="ECO:0000313" key="5">
    <source>
        <dbReference type="EMBL" id="RLN55696.1"/>
    </source>
</evidence>
<dbReference type="InterPro" id="IPR009057">
    <property type="entry name" value="Homeodomain-like_sf"/>
</dbReference>
<feature type="compositionally biased region" description="Low complexity" evidence="2">
    <location>
        <begin position="315"/>
        <end position="328"/>
    </location>
</feature>
<sequence>MNAEVQRLRAFIDARKRSIKAAEKRYDIQTVVSELRELAAPLFNPGRFSPTWKNLYLEFFYRDVTAFLLGFVAVHLEICLSDQDRDQAFDVFFDGEYVPPSRAIAALTATLSATKIGVDATDKELEQDTEASITQCIRLLEKMIQAGGVEDAVVAMLEQEQQPIVSSGQSVIGFQVLVSQLSSLPEFAQHEWITKLCKGVQDHMSNSLERVRILGMRVAESLSQVIASEKPLDFGLDDDDSLAIYGCPVMPEDLEESIGDLSLNGNLAGEEVQRSRPHTVDNHKTRRKKPKKGALKPFTLDPDELVLSDDENVASDNTSDSGDSNSCSDDSDSDSDMSLEAYDLQDDEEDLTAKRPLYLKDLIAGLLSDDDREKTEAALTEAEGLLRRRPRDLNDKAQEVVRALLRLEDKYTTLHFVKLRSQALVAVCVLAPTQSLPYLCSQALEREQLLQSRIDVLQTMTSAAQELSERGGGYQRPRGPKTLLYEQVGSTSSDDAVNTAGLEERTMQKLKTRRWGYRRDPLAAPKRNAFEPNALAFFSPLLFGSRHNDQMATVETGDGASPVSSAKLTELGKALDQASISSTGGVTSPASTHEAPTDDQDEADMEEDDDDEETVANEKVPGAPAAKLPAKSPKKRGRTDSLKKMLPAPASQRHKQGHWTPEEDAKLRDLVAEGKKNWGQVASLIPGRTSYTEDEDKIIVEMQAKLGNRWSIIAQQLKV</sequence>
<evidence type="ECO:0000256" key="1">
    <source>
        <dbReference type="ARBA" id="ARBA00006133"/>
    </source>
</evidence>
<reference evidence="7 8" key="1">
    <citation type="submission" date="2018-07" db="EMBL/GenBank/DDBJ databases">
        <title>Genome sequencing of oomycete isolates from Chile give support for New Zealand origin for Phytophthora kernoviae and make available the first Nothophytophthora sp. genome.</title>
        <authorList>
            <person name="Studholme D.J."/>
            <person name="Sanfuentes E."/>
            <person name="Panda P."/>
            <person name="Hill R."/>
            <person name="Sambles C."/>
            <person name="Grant M."/>
            <person name="Williams N.M."/>
            <person name="Mcdougal R.L."/>
        </authorList>
    </citation>
    <scope>NUCLEOTIDE SEQUENCE [LARGE SCALE GENOMIC DNA]</scope>
    <source>
        <strain evidence="6">Chile6</strain>
        <strain evidence="5">Chile7</strain>
    </source>
</reference>
<comment type="similarity">
    <text evidence="1">Belongs to the TEL2 family.</text>
</comment>
<dbReference type="Pfam" id="PF10193">
    <property type="entry name" value="Telomere_reg-2"/>
    <property type="match status" value="1"/>
</dbReference>
<dbReference type="InterPro" id="IPR038528">
    <property type="entry name" value="TEL2_C_sf"/>
</dbReference>
<dbReference type="AlphaFoldDB" id="A0A3F2RMG6"/>
<feature type="compositionally biased region" description="Acidic residues" evidence="2">
    <location>
        <begin position="301"/>
        <end position="313"/>
    </location>
</feature>
<dbReference type="EMBL" id="MBDO02000202">
    <property type="protein sequence ID" value="RLN60078.1"/>
    <property type="molecule type" value="Genomic_DNA"/>
</dbReference>
<dbReference type="GO" id="GO:0042162">
    <property type="term" value="F:telomeric DNA binding"/>
    <property type="evidence" value="ECO:0007669"/>
    <property type="project" value="TreeGrafter"/>
</dbReference>
<feature type="domain" description="HTH myb-type" evidence="4">
    <location>
        <begin position="651"/>
        <end position="689"/>
    </location>
</feature>
<feature type="region of interest" description="Disordered" evidence="2">
    <location>
        <begin position="576"/>
        <end position="662"/>
    </location>
</feature>
<dbReference type="PANTHER" id="PTHR15830">
    <property type="entry name" value="TELOMERE LENGTH REGULATION PROTEIN TEL2 FAMILY MEMBER"/>
    <property type="match status" value="1"/>
</dbReference>
<dbReference type="GO" id="GO:0051083">
    <property type="term" value="P:'de novo' cotranslational protein folding"/>
    <property type="evidence" value="ECO:0007669"/>
    <property type="project" value="TreeGrafter"/>
</dbReference>
<dbReference type="Proteomes" id="UP000284657">
    <property type="component" value="Unassembled WGS sequence"/>
</dbReference>
<feature type="compositionally biased region" description="Basic and acidic residues" evidence="2">
    <location>
        <begin position="271"/>
        <end position="283"/>
    </location>
</feature>
<feature type="compositionally biased region" description="Acidic residues" evidence="2">
    <location>
        <begin position="597"/>
        <end position="615"/>
    </location>
</feature>
<dbReference type="CDD" id="cd00167">
    <property type="entry name" value="SANT"/>
    <property type="match status" value="2"/>
</dbReference>
<feature type="compositionally biased region" description="Polar residues" evidence="2">
    <location>
        <begin position="578"/>
        <end position="591"/>
    </location>
</feature>
<dbReference type="Gene3D" id="1.25.40.720">
    <property type="entry name" value="Telomere length regulation protein 2, C-terminal domain"/>
    <property type="match status" value="1"/>
</dbReference>
<accession>A0A3F2RMG6</accession>
<evidence type="ECO:0000313" key="8">
    <source>
        <dbReference type="Proteomes" id="UP000284657"/>
    </source>
</evidence>
<gene>
    <name evidence="5" type="ORF">BBJ29_003466</name>
    <name evidence="6" type="ORF">BBP00_00006173</name>
</gene>
<comment type="caution">
    <text evidence="6">The sequence shown here is derived from an EMBL/GenBank/DDBJ whole genome shotgun (WGS) entry which is preliminary data.</text>
</comment>
<evidence type="ECO:0000313" key="7">
    <source>
        <dbReference type="Proteomes" id="UP000277300"/>
    </source>
</evidence>
<dbReference type="OrthoDB" id="10258062at2759"/>
<dbReference type="PROSITE" id="PS50090">
    <property type="entry name" value="MYB_LIKE"/>
    <property type="match status" value="1"/>
</dbReference>
<feature type="compositionally biased region" description="Basic residues" evidence="2">
    <location>
        <begin position="284"/>
        <end position="294"/>
    </location>
</feature>
<dbReference type="Gene3D" id="1.10.10.60">
    <property type="entry name" value="Homeodomain-like"/>
    <property type="match status" value="2"/>
</dbReference>
<dbReference type="InterPro" id="IPR001005">
    <property type="entry name" value="SANT/Myb"/>
</dbReference>
<dbReference type="GO" id="GO:0051879">
    <property type="term" value="F:Hsp90 protein binding"/>
    <property type="evidence" value="ECO:0007669"/>
    <property type="project" value="TreeGrafter"/>
</dbReference>
<dbReference type="InterPro" id="IPR017930">
    <property type="entry name" value="Myb_dom"/>
</dbReference>
<evidence type="ECO:0000256" key="2">
    <source>
        <dbReference type="SAM" id="MobiDB-lite"/>
    </source>
</evidence>
<evidence type="ECO:0000259" key="4">
    <source>
        <dbReference type="PROSITE" id="PS51294"/>
    </source>
</evidence>
<dbReference type="GO" id="GO:0005829">
    <property type="term" value="C:cytosol"/>
    <property type="evidence" value="ECO:0007669"/>
    <property type="project" value="TreeGrafter"/>
</dbReference>
<feature type="domain" description="HTH myb-type" evidence="4">
    <location>
        <begin position="692"/>
        <end position="719"/>
    </location>
</feature>
<evidence type="ECO:0000313" key="6">
    <source>
        <dbReference type="EMBL" id="RLN60078.1"/>
    </source>
</evidence>
<dbReference type="InterPro" id="IPR019337">
    <property type="entry name" value="Telomere_length_regulation_dom"/>
</dbReference>
<dbReference type="Proteomes" id="UP000277300">
    <property type="component" value="Unassembled WGS sequence"/>
</dbReference>
<organism evidence="6 7">
    <name type="scientific">Phytophthora kernoviae</name>
    <dbReference type="NCBI Taxonomy" id="325452"/>
    <lineage>
        <taxon>Eukaryota</taxon>
        <taxon>Sar</taxon>
        <taxon>Stramenopiles</taxon>
        <taxon>Oomycota</taxon>
        <taxon>Peronosporomycetes</taxon>
        <taxon>Peronosporales</taxon>
        <taxon>Peronosporaceae</taxon>
        <taxon>Phytophthora</taxon>
    </lineage>
</organism>
<feature type="compositionally biased region" description="Low complexity" evidence="2">
    <location>
        <begin position="621"/>
        <end position="631"/>
    </location>
</feature>
<dbReference type="SUPFAM" id="SSF46689">
    <property type="entry name" value="Homeodomain-like"/>
    <property type="match status" value="1"/>
</dbReference>
<protein>
    <submittedName>
        <fullName evidence="6">Uncharacterized protein</fullName>
    </submittedName>
</protein>